<dbReference type="InterPro" id="IPR016181">
    <property type="entry name" value="Acyl_CoA_acyltransferase"/>
</dbReference>
<proteinExistence type="predicted"/>
<evidence type="ECO:0000256" key="1">
    <source>
        <dbReference type="SAM" id="Phobius"/>
    </source>
</evidence>
<dbReference type="Gene3D" id="3.40.630.30">
    <property type="match status" value="1"/>
</dbReference>
<reference evidence="4" key="1">
    <citation type="journal article" date="2015" name="PLoS Genet.">
        <title>Genome Sequence and Transcriptome Analyses of Chrysochromulina tobin: Metabolic Tools for Enhanced Algal Fitness in the Prominent Order Prymnesiales (Haptophyceae).</title>
        <authorList>
            <person name="Hovde B.T."/>
            <person name="Deodato C.R."/>
            <person name="Hunsperger H.M."/>
            <person name="Ryken S.A."/>
            <person name="Yost W."/>
            <person name="Jha R.K."/>
            <person name="Patterson J."/>
            <person name="Monnat R.J. Jr."/>
            <person name="Barlow S.B."/>
            <person name="Starkenburg S.R."/>
            <person name="Cattolico R.A."/>
        </authorList>
    </citation>
    <scope>NUCLEOTIDE SEQUENCE</scope>
    <source>
        <strain evidence="4">CCMP291</strain>
    </source>
</reference>
<sequence>MPSAATAAHVVAVTALALTLTWLFFARRKRRHVVSLPITLADKNGGAITVRVARVSDREEVVSSIADLTGTGSGTGNDDYLLQEFNRMVEDEDVLLLFAEDVETGKGLGMMAIVWSSPVETYWQSLRVSQAARGRGIASRLFDVAAHIALQRQGPASIGRWGVVSSNEVMTRWSERLGLHGPQRFRRYGAPASSEPPPLPPGYVLREATQEDVRAIMAFLKSAPVWNSEFGSQNFVLAGWGEFSEEMLGKLVTGATSRGLPVPSPRLLLSASGALVAFMCISFFQMGDQRFCMFRYADGAYDELRVLLHCLPSIAHGLKCVGCGGYVPTLPPIIALMDASEKYKRATATEQHEFKWKNAEFVARIDLGEAALAPATTPAK</sequence>
<organism evidence="3 4">
    <name type="scientific">Chrysochromulina tobinii</name>
    <dbReference type="NCBI Taxonomy" id="1460289"/>
    <lineage>
        <taxon>Eukaryota</taxon>
        <taxon>Haptista</taxon>
        <taxon>Haptophyta</taxon>
        <taxon>Prymnesiophyceae</taxon>
        <taxon>Prymnesiales</taxon>
        <taxon>Chrysochromulinaceae</taxon>
        <taxon>Chrysochromulina</taxon>
    </lineage>
</organism>
<accession>A0A0M0JF85</accession>
<feature type="domain" description="N-acetyltransferase" evidence="2">
    <location>
        <begin position="48"/>
        <end position="200"/>
    </location>
</feature>
<name>A0A0M0JF85_9EUKA</name>
<keyword evidence="4" id="KW-1185">Reference proteome</keyword>
<dbReference type="PROSITE" id="PS51186">
    <property type="entry name" value="GNAT"/>
    <property type="match status" value="1"/>
</dbReference>
<feature type="transmembrane region" description="Helical" evidence="1">
    <location>
        <begin position="6"/>
        <end position="25"/>
    </location>
</feature>
<dbReference type="AlphaFoldDB" id="A0A0M0JF85"/>
<keyword evidence="1" id="KW-1133">Transmembrane helix</keyword>
<comment type="caution">
    <text evidence="3">The sequence shown here is derived from an EMBL/GenBank/DDBJ whole genome shotgun (WGS) entry which is preliminary data.</text>
</comment>
<dbReference type="CDD" id="cd04301">
    <property type="entry name" value="NAT_SF"/>
    <property type="match status" value="1"/>
</dbReference>
<evidence type="ECO:0000313" key="3">
    <source>
        <dbReference type="EMBL" id="KOO25012.1"/>
    </source>
</evidence>
<dbReference type="InterPro" id="IPR000182">
    <property type="entry name" value="GNAT_dom"/>
</dbReference>
<evidence type="ECO:0000259" key="2">
    <source>
        <dbReference type="PROSITE" id="PS51186"/>
    </source>
</evidence>
<evidence type="ECO:0000313" key="4">
    <source>
        <dbReference type="Proteomes" id="UP000037460"/>
    </source>
</evidence>
<dbReference type="EMBL" id="JWZX01003028">
    <property type="protein sequence ID" value="KOO25012.1"/>
    <property type="molecule type" value="Genomic_DNA"/>
</dbReference>
<keyword evidence="1" id="KW-0812">Transmembrane</keyword>
<protein>
    <recommendedName>
        <fullName evidence="2">N-acetyltransferase domain-containing protein</fullName>
    </recommendedName>
</protein>
<gene>
    <name evidence="3" type="ORF">Ctob_004006</name>
</gene>
<keyword evidence="1" id="KW-0472">Membrane</keyword>
<dbReference type="GO" id="GO:0016747">
    <property type="term" value="F:acyltransferase activity, transferring groups other than amino-acyl groups"/>
    <property type="evidence" value="ECO:0007669"/>
    <property type="project" value="InterPro"/>
</dbReference>
<dbReference type="Proteomes" id="UP000037460">
    <property type="component" value="Unassembled WGS sequence"/>
</dbReference>
<feature type="transmembrane region" description="Helical" evidence="1">
    <location>
        <begin position="267"/>
        <end position="286"/>
    </location>
</feature>
<dbReference type="SUPFAM" id="SSF55729">
    <property type="entry name" value="Acyl-CoA N-acyltransferases (Nat)"/>
    <property type="match status" value="2"/>
</dbReference>
<dbReference type="Pfam" id="PF00583">
    <property type="entry name" value="Acetyltransf_1"/>
    <property type="match status" value="1"/>
</dbReference>